<dbReference type="InterPro" id="IPR027948">
    <property type="entry name" value="DUF4436"/>
</dbReference>
<protein>
    <submittedName>
        <fullName evidence="3">Unannotated protein</fullName>
    </submittedName>
</protein>
<feature type="transmembrane region" description="Helical" evidence="1">
    <location>
        <begin position="232"/>
        <end position="250"/>
    </location>
</feature>
<evidence type="ECO:0000313" key="4">
    <source>
        <dbReference type="EMBL" id="CAB5032511.1"/>
    </source>
</evidence>
<keyword evidence="1" id="KW-0472">Membrane</keyword>
<gene>
    <name evidence="2" type="ORF">UFOPK3164_00736</name>
    <name evidence="3" type="ORF">UFOPK3427_00339</name>
    <name evidence="4" type="ORF">UFOPK4112_01834</name>
</gene>
<dbReference type="EMBL" id="CAFABE010000026">
    <property type="protein sequence ID" value="CAB4825689.1"/>
    <property type="molecule type" value="Genomic_DNA"/>
</dbReference>
<sequence length="291" mass="30886">MSETQAPTEKKKVVLIVAVIAVVFAIVYVLGALAFGQSDGRVAVTGAPIDHPDSVSVTAIPIGIDPATEQVTVRMLFKPTGSWADENGNPSSNIVVHVNSYSGARSLKFPKGEPIAAQEIRLFASGKWSEYPFDHYTGDLEMTAFNGSSSTLTPVPIELSGESGFAGWSLAVNYPEHTTHPDIASVGFELQRPFVSQGFALLALAMFVLIGIYAASVAIAVGSRRRRIEPALLGWGAALIFALPALRGAMPGVPPVGAWIDILVFLWAMLVAIVSYLIVVSTWVRSSPPPA</sequence>
<feature type="transmembrane region" description="Helical" evidence="1">
    <location>
        <begin position="12"/>
        <end position="35"/>
    </location>
</feature>
<feature type="transmembrane region" description="Helical" evidence="1">
    <location>
        <begin position="199"/>
        <end position="220"/>
    </location>
</feature>
<accession>A0A6J7D128</accession>
<keyword evidence="1" id="KW-0812">Transmembrane</keyword>
<reference evidence="3" key="1">
    <citation type="submission" date="2020-05" db="EMBL/GenBank/DDBJ databases">
        <authorList>
            <person name="Chiriac C."/>
            <person name="Salcher M."/>
            <person name="Ghai R."/>
            <person name="Kavagutti S V."/>
        </authorList>
    </citation>
    <scope>NUCLEOTIDE SEQUENCE</scope>
</reference>
<proteinExistence type="predicted"/>
<dbReference type="EMBL" id="CAFBLT010000001">
    <property type="protein sequence ID" value="CAB4863480.1"/>
    <property type="molecule type" value="Genomic_DNA"/>
</dbReference>
<feature type="transmembrane region" description="Helical" evidence="1">
    <location>
        <begin position="256"/>
        <end position="279"/>
    </location>
</feature>
<dbReference type="Pfam" id="PF14494">
    <property type="entry name" value="DUF4436"/>
    <property type="match status" value="1"/>
</dbReference>
<evidence type="ECO:0000313" key="2">
    <source>
        <dbReference type="EMBL" id="CAB4825689.1"/>
    </source>
</evidence>
<evidence type="ECO:0000256" key="1">
    <source>
        <dbReference type="SAM" id="Phobius"/>
    </source>
</evidence>
<name>A0A6J7D128_9ZZZZ</name>
<dbReference type="AlphaFoldDB" id="A0A6J7D128"/>
<dbReference type="EMBL" id="CAFBPM010000034">
    <property type="protein sequence ID" value="CAB5032511.1"/>
    <property type="molecule type" value="Genomic_DNA"/>
</dbReference>
<keyword evidence="1" id="KW-1133">Transmembrane helix</keyword>
<organism evidence="3">
    <name type="scientific">freshwater metagenome</name>
    <dbReference type="NCBI Taxonomy" id="449393"/>
    <lineage>
        <taxon>unclassified sequences</taxon>
        <taxon>metagenomes</taxon>
        <taxon>ecological metagenomes</taxon>
    </lineage>
</organism>
<evidence type="ECO:0000313" key="3">
    <source>
        <dbReference type="EMBL" id="CAB4863480.1"/>
    </source>
</evidence>